<evidence type="ECO:0000313" key="1">
    <source>
        <dbReference type="EMBL" id="RRT40947.1"/>
    </source>
</evidence>
<reference evidence="1 2" key="1">
    <citation type="journal article" date="2014" name="Agronomy (Basel)">
        <title>A Draft Genome Sequence for Ensete ventricosum, the Drought-Tolerant Tree Against Hunger.</title>
        <authorList>
            <person name="Harrison J."/>
            <person name="Moore K.A."/>
            <person name="Paszkiewicz K."/>
            <person name="Jones T."/>
            <person name="Grant M."/>
            <person name="Ambacheew D."/>
            <person name="Muzemil S."/>
            <person name="Studholme D.J."/>
        </authorList>
    </citation>
    <scope>NUCLEOTIDE SEQUENCE [LARGE SCALE GENOMIC DNA]</scope>
</reference>
<organism evidence="1 2">
    <name type="scientific">Ensete ventricosum</name>
    <name type="common">Abyssinian banana</name>
    <name type="synonym">Musa ensete</name>
    <dbReference type="NCBI Taxonomy" id="4639"/>
    <lineage>
        <taxon>Eukaryota</taxon>
        <taxon>Viridiplantae</taxon>
        <taxon>Streptophyta</taxon>
        <taxon>Embryophyta</taxon>
        <taxon>Tracheophyta</taxon>
        <taxon>Spermatophyta</taxon>
        <taxon>Magnoliopsida</taxon>
        <taxon>Liliopsida</taxon>
        <taxon>Zingiberales</taxon>
        <taxon>Musaceae</taxon>
        <taxon>Ensete</taxon>
    </lineage>
</organism>
<gene>
    <name evidence="1" type="ORF">B296_00058176</name>
</gene>
<name>A0A426XN70_ENSVE</name>
<sequence length="83" mass="9645">MAAIEKQTTDLEAKLARTKTALRDAEQCCQSSEKEADLERMQRVTYEFGYWVALEHFRAKYSEYIEDDPFVNCPEDTKCANRG</sequence>
<evidence type="ECO:0000313" key="2">
    <source>
        <dbReference type="Proteomes" id="UP000287651"/>
    </source>
</evidence>
<dbReference type="EMBL" id="AMZH03018981">
    <property type="protein sequence ID" value="RRT40947.1"/>
    <property type="molecule type" value="Genomic_DNA"/>
</dbReference>
<comment type="caution">
    <text evidence="1">The sequence shown here is derived from an EMBL/GenBank/DDBJ whole genome shotgun (WGS) entry which is preliminary data.</text>
</comment>
<accession>A0A426XN70</accession>
<dbReference type="AlphaFoldDB" id="A0A426XN70"/>
<dbReference type="Proteomes" id="UP000287651">
    <property type="component" value="Unassembled WGS sequence"/>
</dbReference>
<proteinExistence type="predicted"/>
<protein>
    <submittedName>
        <fullName evidence="1">Uncharacterized protein</fullName>
    </submittedName>
</protein>